<evidence type="ECO:0000313" key="2">
    <source>
        <dbReference type="EMBL" id="PKY10458.1"/>
    </source>
</evidence>
<dbReference type="AlphaFoldDB" id="A0A2I1DKP8"/>
<dbReference type="Proteomes" id="UP000234329">
    <property type="component" value="Unassembled WGS sequence"/>
</dbReference>
<dbReference type="Pfam" id="PF03797">
    <property type="entry name" value="Autotransporter"/>
    <property type="match status" value="1"/>
</dbReference>
<dbReference type="InterPro" id="IPR036709">
    <property type="entry name" value="Autotransporte_beta_dom_sf"/>
</dbReference>
<dbReference type="InParanoid" id="A0A2I1DKP8"/>
<keyword evidence="3" id="KW-1185">Reference proteome</keyword>
<feature type="domain" description="Autotransporter" evidence="1">
    <location>
        <begin position="33"/>
        <end position="304"/>
    </location>
</feature>
<accession>A0A2I1DKP8</accession>
<dbReference type="SMART" id="SM00869">
    <property type="entry name" value="Autotransporter"/>
    <property type="match status" value="1"/>
</dbReference>
<proteinExistence type="predicted"/>
<dbReference type="Gene3D" id="2.40.128.130">
    <property type="entry name" value="Autotransporter beta-domain"/>
    <property type="match status" value="1"/>
</dbReference>
<gene>
    <name evidence="2" type="ORF">B1757_10215</name>
</gene>
<comment type="caution">
    <text evidence="2">The sequence shown here is derived from an EMBL/GenBank/DDBJ whole genome shotgun (WGS) entry which is preliminary data.</text>
</comment>
<reference evidence="2 3" key="1">
    <citation type="submission" date="2017-03" db="EMBL/GenBank/DDBJ databases">
        <title>Draft genime sequence of the acidophilic sulfur-oxidizing bacterium Acidithiobacillus sp. SH, isolated from seawater.</title>
        <authorList>
            <person name="Sharmin S."/>
            <person name="Tokuhisa M."/>
            <person name="Kanao T."/>
            <person name="Kamimura K."/>
        </authorList>
    </citation>
    <scope>NUCLEOTIDE SEQUENCE [LARGE SCALE GENOMIC DNA]</scope>
    <source>
        <strain evidence="2 3">SH</strain>
    </source>
</reference>
<protein>
    <recommendedName>
        <fullName evidence="1">Autotransporter domain-containing protein</fullName>
    </recommendedName>
</protein>
<evidence type="ECO:0000259" key="1">
    <source>
        <dbReference type="PROSITE" id="PS51208"/>
    </source>
</evidence>
<name>A0A2I1DKP8_9PROT</name>
<sequence length="304" mass="31746">MVDSDYINTASGFTAINSLMDGAEQVGTQGAQFTNSRDGSWAKGFGGFGRANGASVEDYGGIAGYGATVHAHLQSHLVLGAAFVGSGTGTRSSQQRVDGQSFGGFGYALDTAGHLRVSATLGAGYLHQDSTRYLYPSNVIASGHTSGWYAGLGVQGQYLIPLGQAFLTPYGRISYLHTHLNGFAEHGAGMLDIQYGGLSTSVAAFSGGLRMGYDLRTAGMTVIPWVSVGGTGYAGTLHVTQAETVGLLNSYERALVAPNGALNTDAGLTLTGRLAPWTMKVAYDGQFAGDTHLNTFDLLATYRW</sequence>
<evidence type="ECO:0000313" key="3">
    <source>
        <dbReference type="Proteomes" id="UP000234329"/>
    </source>
</evidence>
<dbReference type="PROSITE" id="PS51208">
    <property type="entry name" value="AUTOTRANSPORTER"/>
    <property type="match status" value="1"/>
</dbReference>
<dbReference type="EMBL" id="MXAV01000036">
    <property type="protein sequence ID" value="PKY10458.1"/>
    <property type="molecule type" value="Genomic_DNA"/>
</dbReference>
<organism evidence="2 3">
    <name type="scientific">Acidithiobacillus marinus</name>
    <dbReference type="NCBI Taxonomy" id="187490"/>
    <lineage>
        <taxon>Bacteria</taxon>
        <taxon>Pseudomonadati</taxon>
        <taxon>Pseudomonadota</taxon>
        <taxon>Acidithiobacillia</taxon>
        <taxon>Acidithiobacillales</taxon>
        <taxon>Acidithiobacillaceae</taxon>
        <taxon>Acidithiobacillus</taxon>
    </lineage>
</organism>
<dbReference type="InterPro" id="IPR005546">
    <property type="entry name" value="Autotransporte_beta"/>
</dbReference>
<dbReference type="SUPFAM" id="SSF103515">
    <property type="entry name" value="Autotransporter"/>
    <property type="match status" value="1"/>
</dbReference>